<dbReference type="SMART" id="SM00488">
    <property type="entry name" value="DEXDc2"/>
    <property type="match status" value="1"/>
</dbReference>
<dbReference type="InterPro" id="IPR014013">
    <property type="entry name" value="Helic_SF1/SF2_ATP-bd_DinG/Rad3"/>
</dbReference>
<feature type="compositionally biased region" description="Basic and acidic residues" evidence="17">
    <location>
        <begin position="899"/>
        <end position="909"/>
    </location>
</feature>
<dbReference type="InParanoid" id="F0Y133"/>
<keyword evidence="20" id="KW-1185">Reference proteome</keyword>
<dbReference type="KEGG" id="aaf:AURANDRAFT_62227"/>
<dbReference type="AlphaFoldDB" id="F0Y133"/>
<dbReference type="PANTHER" id="PTHR11472:SF34">
    <property type="entry name" value="REGULATOR OF TELOMERE ELONGATION HELICASE 1"/>
    <property type="match status" value="1"/>
</dbReference>
<evidence type="ECO:0000256" key="17">
    <source>
        <dbReference type="SAM" id="MobiDB-lite"/>
    </source>
</evidence>
<dbReference type="GO" id="GO:0005524">
    <property type="term" value="F:ATP binding"/>
    <property type="evidence" value="ECO:0007669"/>
    <property type="project" value="UniProtKB-KW"/>
</dbReference>
<feature type="region of interest" description="Disordered" evidence="17">
    <location>
        <begin position="852"/>
        <end position="948"/>
    </location>
</feature>
<dbReference type="GO" id="GO:0045910">
    <property type="term" value="P:negative regulation of DNA recombination"/>
    <property type="evidence" value="ECO:0007669"/>
    <property type="project" value="TreeGrafter"/>
</dbReference>
<feature type="domain" description="Helicase ATP-binding" evidence="18">
    <location>
        <begin position="118"/>
        <end position="403"/>
    </location>
</feature>
<dbReference type="GO" id="GO:0090657">
    <property type="term" value="P:telomeric loop disassembly"/>
    <property type="evidence" value="ECO:0007669"/>
    <property type="project" value="TreeGrafter"/>
</dbReference>
<keyword evidence="3" id="KW-0479">Metal-binding</keyword>
<dbReference type="InterPro" id="IPR010614">
    <property type="entry name" value="RAD3-like_helicase_DEAD"/>
</dbReference>
<proteinExistence type="predicted"/>
<dbReference type="GO" id="GO:0046872">
    <property type="term" value="F:metal ion binding"/>
    <property type="evidence" value="ECO:0007669"/>
    <property type="project" value="UniProtKB-KW"/>
</dbReference>
<comment type="catalytic activity">
    <reaction evidence="15">
        <text>ATP + H2O = ADP + phosphate + H(+)</text>
        <dbReference type="Rhea" id="RHEA:13065"/>
        <dbReference type="ChEBI" id="CHEBI:15377"/>
        <dbReference type="ChEBI" id="CHEBI:15378"/>
        <dbReference type="ChEBI" id="CHEBI:30616"/>
        <dbReference type="ChEBI" id="CHEBI:43474"/>
        <dbReference type="ChEBI" id="CHEBI:456216"/>
    </reaction>
</comment>
<evidence type="ECO:0000256" key="14">
    <source>
        <dbReference type="ARBA" id="ARBA00023242"/>
    </source>
</evidence>
<dbReference type="Pfam" id="PF06733">
    <property type="entry name" value="DEAD_2"/>
    <property type="match status" value="1"/>
</dbReference>
<evidence type="ECO:0000256" key="12">
    <source>
        <dbReference type="ARBA" id="ARBA00023204"/>
    </source>
</evidence>
<evidence type="ECO:0000313" key="19">
    <source>
        <dbReference type="EMBL" id="EGB10759.1"/>
    </source>
</evidence>
<evidence type="ECO:0000256" key="15">
    <source>
        <dbReference type="ARBA" id="ARBA00049360"/>
    </source>
</evidence>
<dbReference type="EMBL" id="GL833123">
    <property type="protein sequence ID" value="EGB10759.1"/>
    <property type="molecule type" value="Genomic_DNA"/>
</dbReference>
<keyword evidence="12" id="KW-0234">DNA repair</keyword>
<dbReference type="Pfam" id="PF13307">
    <property type="entry name" value="Helicase_C_2"/>
    <property type="match status" value="1"/>
</dbReference>
<evidence type="ECO:0000256" key="5">
    <source>
        <dbReference type="ARBA" id="ARBA00022763"/>
    </source>
</evidence>
<evidence type="ECO:0000256" key="2">
    <source>
        <dbReference type="ARBA" id="ARBA00022485"/>
    </source>
</evidence>
<dbReference type="GO" id="GO:0003677">
    <property type="term" value="F:DNA binding"/>
    <property type="evidence" value="ECO:0007669"/>
    <property type="project" value="UniProtKB-KW"/>
</dbReference>
<keyword evidence="9" id="KW-0408">Iron</keyword>
<dbReference type="GO" id="GO:1904430">
    <property type="term" value="P:negative regulation of t-circle formation"/>
    <property type="evidence" value="ECO:0007669"/>
    <property type="project" value="TreeGrafter"/>
</dbReference>
<dbReference type="SUPFAM" id="SSF52540">
    <property type="entry name" value="P-loop containing nucleoside triphosphate hydrolases"/>
    <property type="match status" value="1"/>
</dbReference>
<dbReference type="InterPro" id="IPR006555">
    <property type="entry name" value="ATP-dep_Helicase_C"/>
</dbReference>
<protein>
    <recommendedName>
        <fullName evidence="16">Regulator of telomere elongation helicase 1 homolog</fullName>
    </recommendedName>
</protein>
<dbReference type="GO" id="GO:0010569">
    <property type="term" value="P:regulation of double-strand break repair via homologous recombination"/>
    <property type="evidence" value="ECO:0007669"/>
    <property type="project" value="TreeGrafter"/>
</dbReference>
<feature type="compositionally biased region" description="Low complexity" evidence="17">
    <location>
        <begin position="14"/>
        <end position="30"/>
    </location>
</feature>
<feature type="region of interest" description="Disordered" evidence="17">
    <location>
        <begin position="1079"/>
        <end position="1120"/>
    </location>
</feature>
<keyword evidence="11" id="KW-0238">DNA-binding</keyword>
<evidence type="ECO:0000313" key="20">
    <source>
        <dbReference type="Proteomes" id="UP000002729"/>
    </source>
</evidence>
<dbReference type="FunFam" id="3.40.50.300:FF:000431">
    <property type="entry name" value="Regulator of telomere elongation helicase 1"/>
    <property type="match status" value="1"/>
</dbReference>
<keyword evidence="4" id="KW-0547">Nucleotide-binding</keyword>
<keyword evidence="14" id="KW-0539">Nucleus</keyword>
<accession>F0Y133</accession>
<dbReference type="InterPro" id="IPR045028">
    <property type="entry name" value="DinG/Rad3-like"/>
</dbReference>
<dbReference type="eggNOG" id="KOG1132">
    <property type="taxonomic scope" value="Eukaryota"/>
</dbReference>
<dbReference type="OrthoDB" id="19182at2759"/>
<evidence type="ECO:0000256" key="3">
    <source>
        <dbReference type="ARBA" id="ARBA00022723"/>
    </source>
</evidence>
<keyword evidence="13" id="KW-0413">Isomerase</keyword>
<keyword evidence="2" id="KW-0004">4Fe-4S</keyword>
<dbReference type="GO" id="GO:0006281">
    <property type="term" value="P:DNA repair"/>
    <property type="evidence" value="ECO:0007669"/>
    <property type="project" value="UniProtKB-KW"/>
</dbReference>
<evidence type="ECO:0000256" key="1">
    <source>
        <dbReference type="ARBA" id="ARBA00004123"/>
    </source>
</evidence>
<evidence type="ECO:0000256" key="16">
    <source>
        <dbReference type="ARBA" id="ARBA00073810"/>
    </source>
</evidence>
<dbReference type="Proteomes" id="UP000002729">
    <property type="component" value="Unassembled WGS sequence"/>
</dbReference>
<feature type="compositionally biased region" description="Low complexity" evidence="17">
    <location>
        <begin position="48"/>
        <end position="63"/>
    </location>
</feature>
<feature type="compositionally biased region" description="Basic and acidic residues" evidence="17">
    <location>
        <begin position="859"/>
        <end position="891"/>
    </location>
</feature>
<evidence type="ECO:0000256" key="9">
    <source>
        <dbReference type="ARBA" id="ARBA00023004"/>
    </source>
</evidence>
<dbReference type="GO" id="GO:0016818">
    <property type="term" value="F:hydrolase activity, acting on acid anhydrides, in phosphorus-containing anhydrides"/>
    <property type="evidence" value="ECO:0007669"/>
    <property type="project" value="InterPro"/>
</dbReference>
<evidence type="ECO:0000256" key="7">
    <source>
        <dbReference type="ARBA" id="ARBA00022806"/>
    </source>
</evidence>
<dbReference type="InterPro" id="IPR006554">
    <property type="entry name" value="Helicase-like_DEXD_c2"/>
</dbReference>
<name>F0Y133_AURAN</name>
<dbReference type="InterPro" id="IPR035441">
    <property type="entry name" value="TFIIS/LEDGF_dom_sf"/>
</dbReference>
<feature type="compositionally biased region" description="Low complexity" evidence="17">
    <location>
        <begin position="100"/>
        <end position="109"/>
    </location>
</feature>
<evidence type="ECO:0000256" key="11">
    <source>
        <dbReference type="ARBA" id="ARBA00023125"/>
    </source>
</evidence>
<reference evidence="19 20" key="1">
    <citation type="journal article" date="2011" name="Proc. Natl. Acad. Sci. U.S.A.">
        <title>Niche of harmful alga Aureococcus anophagefferens revealed through ecogenomics.</title>
        <authorList>
            <person name="Gobler C.J."/>
            <person name="Berry D.L."/>
            <person name="Dyhrman S.T."/>
            <person name="Wilhelm S.W."/>
            <person name="Salamov A."/>
            <person name="Lobanov A.V."/>
            <person name="Zhang Y."/>
            <person name="Collier J.L."/>
            <person name="Wurch L.L."/>
            <person name="Kustka A.B."/>
            <person name="Dill B.D."/>
            <person name="Shah M."/>
            <person name="VerBerkmoes N.C."/>
            <person name="Kuo A."/>
            <person name="Terry A."/>
            <person name="Pangilinan J."/>
            <person name="Lindquist E.A."/>
            <person name="Lucas S."/>
            <person name="Paulsen I.T."/>
            <person name="Hattenrath-Lehmann T.K."/>
            <person name="Talmage S.C."/>
            <person name="Walker E.A."/>
            <person name="Koch F."/>
            <person name="Burson A.M."/>
            <person name="Marcoval M.A."/>
            <person name="Tang Y.Z."/>
            <person name="Lecleir G.R."/>
            <person name="Coyne K.J."/>
            <person name="Berg G.M."/>
            <person name="Bertrand E.M."/>
            <person name="Saito M.A."/>
            <person name="Gladyshev V.N."/>
            <person name="Grigoriev I.V."/>
        </authorList>
    </citation>
    <scope>NUCLEOTIDE SEQUENCE [LARGE SCALE GENOMIC DNA]</scope>
    <source>
        <strain evidence="20">CCMP 1984</strain>
    </source>
</reference>
<dbReference type="InterPro" id="IPR027417">
    <property type="entry name" value="P-loop_NTPase"/>
</dbReference>
<dbReference type="GO" id="GO:0070182">
    <property type="term" value="F:DNA polymerase binding"/>
    <property type="evidence" value="ECO:0007669"/>
    <property type="project" value="TreeGrafter"/>
</dbReference>
<dbReference type="FunCoup" id="F0Y133">
    <property type="interactions" value="278"/>
</dbReference>
<feature type="compositionally biased region" description="Basic and acidic residues" evidence="17">
    <location>
        <begin position="1094"/>
        <end position="1104"/>
    </location>
</feature>
<dbReference type="Gene3D" id="3.40.50.300">
    <property type="entry name" value="P-loop containing nucleotide triphosphate hydrolases"/>
    <property type="match status" value="2"/>
</dbReference>
<evidence type="ECO:0000256" key="4">
    <source>
        <dbReference type="ARBA" id="ARBA00022741"/>
    </source>
</evidence>
<organism evidence="20">
    <name type="scientific">Aureococcus anophagefferens</name>
    <name type="common">Harmful bloom alga</name>
    <dbReference type="NCBI Taxonomy" id="44056"/>
    <lineage>
        <taxon>Eukaryota</taxon>
        <taxon>Sar</taxon>
        <taxon>Stramenopiles</taxon>
        <taxon>Ochrophyta</taxon>
        <taxon>Pelagophyceae</taxon>
        <taxon>Pelagomonadales</taxon>
        <taxon>Pelagomonadaceae</taxon>
        <taxon>Aureococcus</taxon>
    </lineage>
</organism>
<sequence length="1120" mass="117419">MDKPQWPSMRGNGAAKPAARAPKKAAAPKPVLRFTNISAASTEAKPLAPRGAAPMPRGAAPMPSNAAKPPPWQAPRGQPATLKPHNAPRADRKPPGGWTASAPVSAARAPAKWRGVVRDTPVEFPFDPYACQLDFMDKALGAVDAGTSAILESPTGTGKTLCLLVSTLAWAKRHAPAQTAKADHGGPPPERRAVVYASRTHAQLSQAVKALRASSYAPRVAVIGSREHLCGHSVVKRLRGTAQNKACRALCAARGCSLRNELDKQLKARKGEDFGDVALDIEELVDDGKRRGTCAYFGARANLKDADLVFAPYNYVLDERHRATSGIDWRGTIVVLDEAHNVASVAEDAASFELTAADVGGAARELDHCVDALGRMQLKASLDAKDGGLDAELPSEEGLLQLKRVVLGLEDALGRVACPTKDPEGGAAYLEDRGGRLHELVLHPAGLTCAAAAEWFASGLRGAADVLAGDGDEASKNASAKLELLERATRLAFRGQLSVPGADAPPAGGDDAKELGDAYYRVHVSEGGGDAPAALCYWCFSPGLAVSELLALGARSLLFASGTLSPLPSFAAELGLRKPSVLENPHVIDAATQLYAAVVGVAPSARPLKSTWAVRSRPEYKADLGAVVARVAAAVPRGGVLVFFPSYGAMDDALSAWKRTGVLDDIERRSGKVVLSEPRKAADMKAVIRSFDAAAAPGAPGALLLAVCRGKVSEGMDFADDRCRCVVVTGLPYAPARDRKVRGKRSFLDDKKRQNRDGLSGGAWYDQQAARAVNQALGRAIRHKGDFGAVLLCDERFASRGKRAMLSKWIDDSLKTPATFQEAEDGLRAFFRGNGLGGGAAVAEAKREAKSAFVCSSRRGPDAPDPGKRDSGDAFDDIHQFMSRTRDDAKRGRSPPAPRADDANAERRKALFAKRGAAAPAPAPAPPTVPAARPRAPAPPPRVAAPKLFNSGQGLRVASSSGAAFPGARDGAAGVAFPTARAPGAAAPPRPPPPSLDARATAAAAPFLAAVRAGSVGCARQHGRLDDALAALRRLPVDAGVLQRSKAGAVLARFLKLGDVGDYGRRAAAAELLATWKEKVREERAPPPPAAAAKPERAKPEDIQKVGGSKRARVLLGYTK</sequence>
<evidence type="ECO:0000256" key="8">
    <source>
        <dbReference type="ARBA" id="ARBA00022840"/>
    </source>
</evidence>
<dbReference type="CDD" id="cd18788">
    <property type="entry name" value="SF2_C_XPD"/>
    <property type="match status" value="1"/>
</dbReference>
<dbReference type="GeneID" id="20223792"/>
<evidence type="ECO:0000256" key="6">
    <source>
        <dbReference type="ARBA" id="ARBA00022801"/>
    </source>
</evidence>
<keyword evidence="7" id="KW-0347">Helicase</keyword>
<dbReference type="GO" id="GO:0051539">
    <property type="term" value="F:4 iron, 4 sulfur cluster binding"/>
    <property type="evidence" value="ECO:0007669"/>
    <property type="project" value="UniProtKB-KW"/>
</dbReference>
<comment type="subcellular location">
    <subcellularLocation>
        <location evidence="1">Nucleus</location>
    </subcellularLocation>
</comment>
<dbReference type="GO" id="GO:0005634">
    <property type="term" value="C:nucleus"/>
    <property type="evidence" value="ECO:0007669"/>
    <property type="project" value="UniProtKB-SubCell"/>
</dbReference>
<dbReference type="RefSeq" id="XP_009034347.1">
    <property type="nucleotide sequence ID" value="XM_009036099.1"/>
</dbReference>
<gene>
    <name evidence="19" type="ORF">AURANDRAFT_62227</name>
</gene>
<dbReference type="SUPFAM" id="SSF47676">
    <property type="entry name" value="Conserved domain common to transcription factors TFIIS, elongin A, CRSP70"/>
    <property type="match status" value="1"/>
</dbReference>
<evidence type="ECO:0000256" key="10">
    <source>
        <dbReference type="ARBA" id="ARBA00023014"/>
    </source>
</evidence>
<dbReference type="PANTHER" id="PTHR11472">
    <property type="entry name" value="DNA REPAIR DEAD HELICASE RAD3/XP-D SUBFAMILY MEMBER"/>
    <property type="match status" value="1"/>
</dbReference>
<keyword evidence="5" id="KW-0227">DNA damage</keyword>
<dbReference type="GO" id="GO:0003678">
    <property type="term" value="F:DNA helicase activity"/>
    <property type="evidence" value="ECO:0007669"/>
    <property type="project" value="InterPro"/>
</dbReference>
<keyword evidence="8" id="KW-0067">ATP-binding</keyword>
<dbReference type="SMART" id="SM00491">
    <property type="entry name" value="HELICc2"/>
    <property type="match status" value="1"/>
</dbReference>
<evidence type="ECO:0000256" key="13">
    <source>
        <dbReference type="ARBA" id="ARBA00023235"/>
    </source>
</evidence>
<dbReference type="OMA" id="KEHLIVM"/>
<dbReference type="PROSITE" id="PS51193">
    <property type="entry name" value="HELICASE_ATP_BIND_2"/>
    <property type="match status" value="1"/>
</dbReference>
<keyword evidence="10" id="KW-0411">Iron-sulfur</keyword>
<evidence type="ECO:0000259" key="18">
    <source>
        <dbReference type="PROSITE" id="PS51193"/>
    </source>
</evidence>
<feature type="region of interest" description="Disordered" evidence="17">
    <location>
        <begin position="1"/>
        <end position="109"/>
    </location>
</feature>
<keyword evidence="6" id="KW-0378">Hydrolase</keyword>